<keyword evidence="1" id="KW-0812">Transmembrane</keyword>
<dbReference type="InterPro" id="IPR000033">
    <property type="entry name" value="LDLR_classB_rpt"/>
</dbReference>
<comment type="caution">
    <text evidence="2">The sequence shown here is derived from an EMBL/GenBank/DDBJ whole genome shotgun (WGS) entry which is preliminary data.</text>
</comment>
<accession>A0AAV2ADZ9</accession>
<keyword evidence="3" id="KW-1185">Reference proteome</keyword>
<organism evidence="2 3">
    <name type="scientific">Larinioides sclopetarius</name>
    <dbReference type="NCBI Taxonomy" id="280406"/>
    <lineage>
        <taxon>Eukaryota</taxon>
        <taxon>Metazoa</taxon>
        <taxon>Ecdysozoa</taxon>
        <taxon>Arthropoda</taxon>
        <taxon>Chelicerata</taxon>
        <taxon>Arachnida</taxon>
        <taxon>Araneae</taxon>
        <taxon>Araneomorphae</taxon>
        <taxon>Entelegynae</taxon>
        <taxon>Araneoidea</taxon>
        <taxon>Araneidae</taxon>
        <taxon>Larinioides</taxon>
    </lineage>
</organism>
<sequence length="184" mass="21239">MLYQFKVYKKSQLLIMISAMTVYTGQMLVKRKVLLTDTLLHPVSLTILGKHMYWIDLDQQIIEMADEDTGALRQRVQRRISVLINLLGCQLLILTIILTILVLLRMEGVLPYVWYKGIIRNDVHALLHLVLSSDSSTCIDIPVCPTDKFRCLSGVTCFPDKWRADFDDMSDEMNCDVCKPQQFR</sequence>
<name>A0AAV2ADZ9_9ARAC</name>
<dbReference type="InterPro" id="IPR011042">
    <property type="entry name" value="6-blade_b-propeller_TolB-like"/>
</dbReference>
<evidence type="ECO:0000313" key="3">
    <source>
        <dbReference type="Proteomes" id="UP001497382"/>
    </source>
</evidence>
<feature type="transmembrane region" description="Helical" evidence="1">
    <location>
        <begin position="82"/>
        <end position="104"/>
    </location>
</feature>
<evidence type="ECO:0000313" key="2">
    <source>
        <dbReference type="EMBL" id="CAL1282211.1"/>
    </source>
</evidence>
<dbReference type="AlphaFoldDB" id="A0AAV2ADZ9"/>
<reference evidence="2 3" key="1">
    <citation type="submission" date="2024-04" db="EMBL/GenBank/DDBJ databases">
        <authorList>
            <person name="Rising A."/>
            <person name="Reimegard J."/>
            <person name="Sonavane S."/>
            <person name="Akerstrom W."/>
            <person name="Nylinder S."/>
            <person name="Hedman E."/>
            <person name="Kallberg Y."/>
        </authorList>
    </citation>
    <scope>NUCLEOTIDE SEQUENCE [LARGE SCALE GENOMIC DNA]</scope>
</reference>
<keyword evidence="1" id="KW-1133">Transmembrane helix</keyword>
<proteinExistence type="predicted"/>
<dbReference type="EMBL" id="CAXIEN010000153">
    <property type="protein sequence ID" value="CAL1282211.1"/>
    <property type="molecule type" value="Genomic_DNA"/>
</dbReference>
<keyword evidence="1" id="KW-0472">Membrane</keyword>
<dbReference type="Gene3D" id="2.120.10.30">
    <property type="entry name" value="TolB, C-terminal domain"/>
    <property type="match status" value="1"/>
</dbReference>
<gene>
    <name evidence="2" type="ORF">LARSCL_LOCUS11971</name>
</gene>
<protein>
    <submittedName>
        <fullName evidence="2">Uncharacterized protein</fullName>
    </submittedName>
</protein>
<dbReference type="SMART" id="SM00135">
    <property type="entry name" value="LY"/>
    <property type="match status" value="1"/>
</dbReference>
<dbReference type="Proteomes" id="UP001497382">
    <property type="component" value="Unassembled WGS sequence"/>
</dbReference>
<evidence type="ECO:0000256" key="1">
    <source>
        <dbReference type="SAM" id="Phobius"/>
    </source>
</evidence>